<organism evidence="2 3">
    <name type="scientific">Flavobacterium suaedae</name>
    <dbReference type="NCBI Taxonomy" id="1767027"/>
    <lineage>
        <taxon>Bacteria</taxon>
        <taxon>Pseudomonadati</taxon>
        <taxon>Bacteroidota</taxon>
        <taxon>Flavobacteriia</taxon>
        <taxon>Flavobacteriales</taxon>
        <taxon>Flavobacteriaceae</taxon>
        <taxon>Flavobacterium</taxon>
    </lineage>
</organism>
<feature type="signal peptide" evidence="1">
    <location>
        <begin position="1"/>
        <end position="27"/>
    </location>
</feature>
<dbReference type="Proteomes" id="UP000615760">
    <property type="component" value="Unassembled WGS sequence"/>
</dbReference>
<evidence type="ECO:0000313" key="2">
    <source>
        <dbReference type="EMBL" id="GGB86786.1"/>
    </source>
</evidence>
<keyword evidence="1" id="KW-0732">Signal</keyword>
<evidence type="ECO:0008006" key="4">
    <source>
        <dbReference type="Google" id="ProtNLM"/>
    </source>
</evidence>
<keyword evidence="3" id="KW-1185">Reference proteome</keyword>
<protein>
    <recommendedName>
        <fullName evidence="4">DUF2946 domain-containing protein</fullName>
    </recommendedName>
</protein>
<feature type="chain" id="PRO_5047164590" description="DUF2946 domain-containing protein" evidence="1">
    <location>
        <begin position="28"/>
        <end position="121"/>
    </location>
</feature>
<accession>A0ABQ1K3B9</accession>
<evidence type="ECO:0000313" key="3">
    <source>
        <dbReference type="Proteomes" id="UP000615760"/>
    </source>
</evidence>
<proteinExistence type="predicted"/>
<evidence type="ECO:0000256" key="1">
    <source>
        <dbReference type="SAM" id="SignalP"/>
    </source>
</evidence>
<reference evidence="3" key="1">
    <citation type="journal article" date="2019" name="Int. J. Syst. Evol. Microbiol.">
        <title>The Global Catalogue of Microorganisms (GCM) 10K type strain sequencing project: providing services to taxonomists for standard genome sequencing and annotation.</title>
        <authorList>
            <consortium name="The Broad Institute Genomics Platform"/>
            <consortium name="The Broad Institute Genome Sequencing Center for Infectious Disease"/>
            <person name="Wu L."/>
            <person name="Ma J."/>
        </authorList>
    </citation>
    <scope>NUCLEOTIDE SEQUENCE [LARGE SCALE GENOMIC DNA]</scope>
    <source>
        <strain evidence="3">CGMCC 1.15461</strain>
    </source>
</reference>
<name>A0ABQ1K3B9_9FLAO</name>
<comment type="caution">
    <text evidence="2">The sequence shown here is derived from an EMBL/GenBank/DDBJ whole genome shotgun (WGS) entry which is preliminary data.</text>
</comment>
<gene>
    <name evidence="2" type="ORF">GCM10007424_28570</name>
</gene>
<dbReference type="EMBL" id="BMJE01000010">
    <property type="protein sequence ID" value="GGB86786.1"/>
    <property type="molecule type" value="Genomic_DNA"/>
</dbReference>
<sequence length="121" mass="13740">MKRKFALFNLALMAVVLLTTGYQSFHAFSHGHNAKHTAHSEHHHHEVKKSAKQFSAADVEHEDEHDCSVCDFHFDFFVAPQQFCLRLDFPFKSIPYRYSSIEGFASFGGSLFALRAPPALV</sequence>